<gene>
    <name evidence="1" type="ORF">ACOLOM_LOCUS8178</name>
</gene>
<dbReference type="Proteomes" id="UP000789525">
    <property type="component" value="Unassembled WGS sequence"/>
</dbReference>
<name>A0ACA9ND32_9GLOM</name>
<dbReference type="EMBL" id="CAJVPT010020519">
    <property type="protein sequence ID" value="CAG8648704.1"/>
    <property type="molecule type" value="Genomic_DNA"/>
</dbReference>
<evidence type="ECO:0000313" key="2">
    <source>
        <dbReference type="Proteomes" id="UP000789525"/>
    </source>
</evidence>
<protein>
    <submittedName>
        <fullName evidence="1">16793_t:CDS:1</fullName>
    </submittedName>
</protein>
<comment type="caution">
    <text evidence="1">The sequence shown here is derived from an EMBL/GenBank/DDBJ whole genome shotgun (WGS) entry which is preliminary data.</text>
</comment>
<evidence type="ECO:0000313" key="1">
    <source>
        <dbReference type="EMBL" id="CAG8648704.1"/>
    </source>
</evidence>
<keyword evidence="2" id="KW-1185">Reference proteome</keyword>
<reference evidence="1" key="1">
    <citation type="submission" date="2021-06" db="EMBL/GenBank/DDBJ databases">
        <authorList>
            <person name="Kallberg Y."/>
            <person name="Tangrot J."/>
            <person name="Rosling A."/>
        </authorList>
    </citation>
    <scope>NUCLEOTIDE SEQUENCE</scope>
    <source>
        <strain evidence="1">CL356</strain>
    </source>
</reference>
<accession>A0ACA9ND32</accession>
<proteinExistence type="predicted"/>
<sequence>PPTAPANQNTRFLVLEDIPCSVGHSSLAASPCMIFMSGNRSDWVNNYFINKYRKCEGYEKYIAQDRDHCNLMHKKRLDEADSGNDLKMVHQNRNIRDLIWLREFGPKRNTYRCCYDAGWNPVLEEIDVGQVQLTNIVRLRGTIKVFRYGSNVQIETVTKRKGIWVAEHGAAITTFEQISPVMKMSRLGWGSGKLAPTSAAMGTSRTAAMVWLMKVEITCEDWDDSYDTHIADPILDRVFNAPQANSQDANECHPILLPPQEKEEPNEDNGEPRNRKCDAEPFQPVEWRVHVLDDDEVLR</sequence>
<feature type="non-terminal residue" evidence="1">
    <location>
        <position position="1"/>
    </location>
</feature>
<organism evidence="1 2">
    <name type="scientific">Acaulospora colombiana</name>
    <dbReference type="NCBI Taxonomy" id="27376"/>
    <lineage>
        <taxon>Eukaryota</taxon>
        <taxon>Fungi</taxon>
        <taxon>Fungi incertae sedis</taxon>
        <taxon>Mucoromycota</taxon>
        <taxon>Glomeromycotina</taxon>
        <taxon>Glomeromycetes</taxon>
        <taxon>Diversisporales</taxon>
        <taxon>Acaulosporaceae</taxon>
        <taxon>Acaulospora</taxon>
    </lineage>
</organism>